<proteinExistence type="predicted"/>
<dbReference type="AlphaFoldDB" id="A0AAD8V538"/>
<dbReference type="EMBL" id="JAHLJV010000036">
    <property type="protein sequence ID" value="KAK1589848.1"/>
    <property type="molecule type" value="Genomic_DNA"/>
</dbReference>
<name>A0AAD8V538_9PEZI</name>
<evidence type="ECO:0000313" key="2">
    <source>
        <dbReference type="Proteomes" id="UP001230504"/>
    </source>
</evidence>
<reference evidence="1" key="1">
    <citation type="submission" date="2021-06" db="EMBL/GenBank/DDBJ databases">
        <title>Comparative genomics, transcriptomics and evolutionary studies reveal genomic signatures of adaptation to plant cell wall in hemibiotrophic fungi.</title>
        <authorList>
            <consortium name="DOE Joint Genome Institute"/>
            <person name="Baroncelli R."/>
            <person name="Diaz J.F."/>
            <person name="Benocci T."/>
            <person name="Peng M."/>
            <person name="Battaglia E."/>
            <person name="Haridas S."/>
            <person name="Andreopoulos W."/>
            <person name="Labutti K."/>
            <person name="Pangilinan J."/>
            <person name="Floch G.L."/>
            <person name="Makela M.R."/>
            <person name="Henrissat B."/>
            <person name="Grigoriev I.V."/>
            <person name="Crouch J.A."/>
            <person name="De Vries R.P."/>
            <person name="Sukno S.A."/>
            <person name="Thon M.R."/>
        </authorList>
    </citation>
    <scope>NUCLEOTIDE SEQUENCE</scope>
    <source>
        <strain evidence="1">CBS 125086</strain>
    </source>
</reference>
<evidence type="ECO:0000313" key="1">
    <source>
        <dbReference type="EMBL" id="KAK1589848.1"/>
    </source>
</evidence>
<evidence type="ECO:0008006" key="3">
    <source>
        <dbReference type="Google" id="ProtNLM"/>
    </source>
</evidence>
<keyword evidence="2" id="KW-1185">Reference proteome</keyword>
<gene>
    <name evidence="1" type="ORF">LY79DRAFT_580465</name>
</gene>
<accession>A0AAD8V538</accession>
<dbReference type="RefSeq" id="XP_060413385.1">
    <property type="nucleotide sequence ID" value="XM_060560110.1"/>
</dbReference>
<dbReference type="GeneID" id="85444350"/>
<dbReference type="Proteomes" id="UP001230504">
    <property type="component" value="Unassembled WGS sequence"/>
</dbReference>
<comment type="caution">
    <text evidence="1">The sequence shown here is derived from an EMBL/GenBank/DDBJ whole genome shotgun (WGS) entry which is preliminary data.</text>
</comment>
<sequence length="202" mass="22207">MLSVAKFIGMSTKDINIVVDHHYMSKVYTCGSIVSGQVEINPRTDIPFSFSSKKTRNLRKGEHTGSSGYVTAETAQTGAVRLSVDGHRASSSSAQIQFTFAPLLAKMPPPRITGKSVKGFPQPKSILPNLGSGRESFVLCTRVIVDSVSSTPWIEHVTLPVQSTPRRSRNTVSSVTQKNYNLALNLLYPSFYIPRKYTKTLL</sequence>
<organism evidence="1 2">
    <name type="scientific">Colletotrichum navitas</name>
    <dbReference type="NCBI Taxonomy" id="681940"/>
    <lineage>
        <taxon>Eukaryota</taxon>
        <taxon>Fungi</taxon>
        <taxon>Dikarya</taxon>
        <taxon>Ascomycota</taxon>
        <taxon>Pezizomycotina</taxon>
        <taxon>Sordariomycetes</taxon>
        <taxon>Hypocreomycetidae</taxon>
        <taxon>Glomerellales</taxon>
        <taxon>Glomerellaceae</taxon>
        <taxon>Colletotrichum</taxon>
        <taxon>Colletotrichum graminicola species complex</taxon>
    </lineage>
</organism>
<protein>
    <recommendedName>
        <fullName evidence="3">Arrestin</fullName>
    </recommendedName>
</protein>